<dbReference type="AlphaFoldDB" id="A0A9D9DX14"/>
<evidence type="ECO:0000313" key="3">
    <source>
        <dbReference type="Proteomes" id="UP000823611"/>
    </source>
</evidence>
<evidence type="ECO:0000313" key="2">
    <source>
        <dbReference type="EMBL" id="MBO8434487.1"/>
    </source>
</evidence>
<sequence>MLQASDYFIITAIIIALVMAGLVYFSRKNYKKVIESQDFIEANKMTVQIFVIDKKFERPTENNLPKNIFEKLPKSAKLKKMAIVKAKVGPQIVTLMCDKPVYEVLPTKKNVKVEIAGVYIVSIKGMNLADKKKKTLREKASLMVKKHTKN</sequence>
<dbReference type="Proteomes" id="UP000823611">
    <property type="component" value="Unassembled WGS sequence"/>
</dbReference>
<keyword evidence="1" id="KW-1133">Transmembrane helix</keyword>
<gene>
    <name evidence="2" type="ORF">IAC55_04095</name>
</gene>
<dbReference type="EMBL" id="JADIMX010000078">
    <property type="protein sequence ID" value="MBO8434487.1"/>
    <property type="molecule type" value="Genomic_DNA"/>
</dbReference>
<keyword evidence="1" id="KW-0472">Membrane</keyword>
<reference evidence="2" key="1">
    <citation type="submission" date="2020-10" db="EMBL/GenBank/DDBJ databases">
        <authorList>
            <person name="Gilroy R."/>
        </authorList>
    </citation>
    <scope>NUCLEOTIDE SEQUENCE</scope>
    <source>
        <strain evidence="2">F6-4510</strain>
    </source>
</reference>
<keyword evidence="1" id="KW-0812">Transmembrane</keyword>
<feature type="transmembrane region" description="Helical" evidence="1">
    <location>
        <begin position="6"/>
        <end position="25"/>
    </location>
</feature>
<comment type="caution">
    <text evidence="2">The sequence shown here is derived from an EMBL/GenBank/DDBJ whole genome shotgun (WGS) entry which is preliminary data.</text>
</comment>
<evidence type="ECO:0000256" key="1">
    <source>
        <dbReference type="SAM" id="Phobius"/>
    </source>
</evidence>
<protein>
    <submittedName>
        <fullName evidence="2">Uncharacterized protein</fullName>
    </submittedName>
</protein>
<accession>A0A9D9DX14</accession>
<proteinExistence type="predicted"/>
<name>A0A9D9DX14_9FIRM</name>
<organism evidence="2 3">
    <name type="scientific">Candidatus Fimicola merdigallinarum</name>
    <dbReference type="NCBI Taxonomy" id="2840819"/>
    <lineage>
        <taxon>Bacteria</taxon>
        <taxon>Bacillati</taxon>
        <taxon>Bacillota</taxon>
        <taxon>Clostridia</taxon>
        <taxon>Lachnospirales</taxon>
        <taxon>Lachnospiraceae</taxon>
        <taxon>Lachnospiraceae incertae sedis</taxon>
        <taxon>Candidatus Fimicola</taxon>
    </lineage>
</organism>
<reference evidence="2" key="2">
    <citation type="journal article" date="2021" name="PeerJ">
        <title>Extensive microbial diversity within the chicken gut microbiome revealed by metagenomics and culture.</title>
        <authorList>
            <person name="Gilroy R."/>
            <person name="Ravi A."/>
            <person name="Getino M."/>
            <person name="Pursley I."/>
            <person name="Horton D.L."/>
            <person name="Alikhan N.F."/>
            <person name="Baker D."/>
            <person name="Gharbi K."/>
            <person name="Hall N."/>
            <person name="Watson M."/>
            <person name="Adriaenssens E.M."/>
            <person name="Foster-Nyarko E."/>
            <person name="Jarju S."/>
            <person name="Secka A."/>
            <person name="Antonio M."/>
            <person name="Oren A."/>
            <person name="Chaudhuri R.R."/>
            <person name="La Ragione R."/>
            <person name="Hildebrand F."/>
            <person name="Pallen M.J."/>
        </authorList>
    </citation>
    <scope>NUCLEOTIDE SEQUENCE</scope>
    <source>
        <strain evidence="2">F6-4510</strain>
    </source>
</reference>